<accession>A0A1J4JQ96</accession>
<dbReference type="SMART" id="SM00220">
    <property type="entry name" value="S_TKc"/>
    <property type="match status" value="1"/>
</dbReference>
<evidence type="ECO:0000256" key="2">
    <source>
        <dbReference type="ARBA" id="ARBA00022527"/>
    </source>
</evidence>
<dbReference type="InterPro" id="IPR008271">
    <property type="entry name" value="Ser/Thr_kinase_AS"/>
</dbReference>
<name>A0A1J4JQ96_9EUKA</name>
<evidence type="ECO:0000313" key="14">
    <source>
        <dbReference type="EMBL" id="OHS99691.1"/>
    </source>
</evidence>
<evidence type="ECO:0000256" key="1">
    <source>
        <dbReference type="ARBA" id="ARBA00012513"/>
    </source>
</evidence>
<dbReference type="GO" id="GO:0005524">
    <property type="term" value="F:ATP binding"/>
    <property type="evidence" value="ECO:0007669"/>
    <property type="project" value="UniProtKB-UniRule"/>
</dbReference>
<dbReference type="Gene3D" id="3.30.200.20">
    <property type="entry name" value="Phosphorylase Kinase, domain 1"/>
    <property type="match status" value="1"/>
</dbReference>
<dbReference type="GeneID" id="94828931"/>
<keyword evidence="6 14" id="KW-0418">Kinase</keyword>
<dbReference type="GO" id="GO:0007010">
    <property type="term" value="P:cytoskeleton organization"/>
    <property type="evidence" value="ECO:0007669"/>
    <property type="project" value="UniProtKB-ARBA"/>
</dbReference>
<organism evidence="14 15">
    <name type="scientific">Tritrichomonas foetus</name>
    <dbReference type="NCBI Taxonomy" id="1144522"/>
    <lineage>
        <taxon>Eukaryota</taxon>
        <taxon>Metamonada</taxon>
        <taxon>Parabasalia</taxon>
        <taxon>Tritrichomonadida</taxon>
        <taxon>Tritrichomonadidae</taxon>
        <taxon>Tritrichomonas</taxon>
    </lineage>
</organism>
<dbReference type="PROSITE" id="PS51285">
    <property type="entry name" value="AGC_KINASE_CTER"/>
    <property type="match status" value="1"/>
</dbReference>
<keyword evidence="4" id="KW-0808">Transferase</keyword>
<keyword evidence="15" id="KW-1185">Reference proteome</keyword>
<proteinExistence type="inferred from homology"/>
<dbReference type="Proteomes" id="UP000179807">
    <property type="component" value="Unassembled WGS sequence"/>
</dbReference>
<dbReference type="VEuPathDB" id="TrichDB:TRFO_08340"/>
<evidence type="ECO:0000313" key="15">
    <source>
        <dbReference type="Proteomes" id="UP000179807"/>
    </source>
</evidence>
<dbReference type="FunFam" id="1.10.510.10:FF:000024">
    <property type="entry name" value="Probable serine/threonine-protein kinase cot-1"/>
    <property type="match status" value="1"/>
</dbReference>
<protein>
    <recommendedName>
        <fullName evidence="1">non-specific serine/threonine protein kinase</fullName>
        <ecNumber evidence="1">2.7.11.1</ecNumber>
    </recommendedName>
</protein>
<dbReference type="GO" id="GO:0004674">
    <property type="term" value="F:protein serine/threonine kinase activity"/>
    <property type="evidence" value="ECO:0007669"/>
    <property type="project" value="UniProtKB-KW"/>
</dbReference>
<evidence type="ECO:0000256" key="5">
    <source>
        <dbReference type="ARBA" id="ARBA00022741"/>
    </source>
</evidence>
<reference evidence="14" key="1">
    <citation type="submission" date="2016-10" db="EMBL/GenBank/DDBJ databases">
        <authorList>
            <person name="Benchimol M."/>
            <person name="Almeida L.G."/>
            <person name="Vasconcelos A.T."/>
            <person name="Perreira-Neves A."/>
            <person name="Rosa I.A."/>
            <person name="Tasca T."/>
            <person name="Bogo M.R."/>
            <person name="de Souza W."/>
        </authorList>
    </citation>
    <scope>NUCLEOTIDE SEQUENCE [LARGE SCALE GENOMIC DNA]</scope>
    <source>
        <strain evidence="14">K</strain>
    </source>
</reference>
<feature type="domain" description="AGC-kinase C-terminal" evidence="13">
    <location>
        <begin position="391"/>
        <end position="457"/>
    </location>
</feature>
<evidence type="ECO:0000256" key="10">
    <source>
        <dbReference type="PROSITE-ProRule" id="PRU10141"/>
    </source>
</evidence>
<dbReference type="OrthoDB" id="3638488at2759"/>
<evidence type="ECO:0000256" key="6">
    <source>
        <dbReference type="ARBA" id="ARBA00022777"/>
    </source>
</evidence>
<sequence>MTNDDYLKVSDGELPIPDICETPDPELNDPRFTYVKTEAAKRFLREKWEAMFEQRKERNKRASSFKAQLKAAKLSQRERKRAEKAFSQTESDLTRMQRIRLSTKDFEKIQLIGRGASGEIWLVRDKISKEYYALKIINKLTIIINDQAESIKSERTLLASINNPWIVKLIYSFQDPENLYYVLEFVQGGDLCSLLNRLTTLDENIARYYIAEIALAIQSVHNLGFVHRDIKPDNVLITTRGHLKLTDFGLSTRFEKRDTGFLRVLEELKKLLVKDEQNIVTDPHLTSDKPMSMVGTVEYVAPEVLAEEEYDARCDWWSLGILMYEMLYGITPFATSNPTSTALKILKWRQNLSFPSVPKLSEDAIDLMKGLITSTDKRLNFKGIQSHKFFADFNWDELETIDGPLIPEVSSPTDTSAFEPAEGLPLNLTMTESDPKLTKYAFLGFTYKSKKRNRIRSVDIGFS</sequence>
<evidence type="ECO:0000256" key="4">
    <source>
        <dbReference type="ARBA" id="ARBA00022679"/>
    </source>
</evidence>
<dbReference type="AlphaFoldDB" id="A0A1J4JQ96"/>
<dbReference type="PANTHER" id="PTHR24356">
    <property type="entry name" value="SERINE/THREONINE-PROTEIN KINASE"/>
    <property type="match status" value="1"/>
</dbReference>
<gene>
    <name evidence="14" type="primary">CBK1</name>
    <name evidence="14" type="ORF">TRFO_08340</name>
</gene>
<comment type="catalytic activity">
    <reaction evidence="9">
        <text>L-seryl-[protein] + ATP = O-phospho-L-seryl-[protein] + ADP + H(+)</text>
        <dbReference type="Rhea" id="RHEA:17989"/>
        <dbReference type="Rhea" id="RHEA-COMP:9863"/>
        <dbReference type="Rhea" id="RHEA-COMP:11604"/>
        <dbReference type="ChEBI" id="CHEBI:15378"/>
        <dbReference type="ChEBI" id="CHEBI:29999"/>
        <dbReference type="ChEBI" id="CHEBI:30616"/>
        <dbReference type="ChEBI" id="CHEBI:83421"/>
        <dbReference type="ChEBI" id="CHEBI:456216"/>
        <dbReference type="EC" id="2.7.11.1"/>
    </reaction>
</comment>
<keyword evidence="2 11" id="KW-0723">Serine/threonine-protein kinase</keyword>
<keyword evidence="5 10" id="KW-0547">Nucleotide-binding</keyword>
<dbReference type="InterPro" id="IPR017441">
    <property type="entry name" value="Protein_kinase_ATP_BS"/>
</dbReference>
<evidence type="ECO:0000256" key="8">
    <source>
        <dbReference type="ARBA" id="ARBA00047899"/>
    </source>
</evidence>
<dbReference type="InterPro" id="IPR000961">
    <property type="entry name" value="AGC-kinase_C"/>
</dbReference>
<dbReference type="PROSITE" id="PS00107">
    <property type="entry name" value="PROTEIN_KINASE_ATP"/>
    <property type="match status" value="1"/>
</dbReference>
<comment type="similarity">
    <text evidence="11">Belongs to the protein kinase superfamily.</text>
</comment>
<dbReference type="GO" id="GO:0035556">
    <property type="term" value="P:intracellular signal transduction"/>
    <property type="evidence" value="ECO:0007669"/>
    <property type="project" value="TreeGrafter"/>
</dbReference>
<dbReference type="SMART" id="SM00133">
    <property type="entry name" value="S_TK_X"/>
    <property type="match status" value="1"/>
</dbReference>
<dbReference type="RefSeq" id="XP_068352828.1">
    <property type="nucleotide sequence ID" value="XM_068494227.1"/>
</dbReference>
<feature type="binding site" evidence="10">
    <location>
        <position position="135"/>
    </location>
    <ligand>
        <name>ATP</name>
        <dbReference type="ChEBI" id="CHEBI:30616"/>
    </ligand>
</feature>
<dbReference type="EMBL" id="MLAK01000993">
    <property type="protein sequence ID" value="OHS99691.1"/>
    <property type="molecule type" value="Genomic_DNA"/>
</dbReference>
<comment type="caution">
    <text evidence="14">The sequence shown here is derived from an EMBL/GenBank/DDBJ whole genome shotgun (WGS) entry which is preliminary data.</text>
</comment>
<dbReference type="Gene3D" id="1.10.510.10">
    <property type="entry name" value="Transferase(Phosphotransferase) domain 1"/>
    <property type="match status" value="1"/>
</dbReference>
<dbReference type="InterPro" id="IPR050236">
    <property type="entry name" value="Ser_Thr_kinase_AGC"/>
</dbReference>
<dbReference type="EC" id="2.7.11.1" evidence="1"/>
<dbReference type="SUPFAM" id="SSF56112">
    <property type="entry name" value="Protein kinase-like (PK-like)"/>
    <property type="match status" value="1"/>
</dbReference>
<dbReference type="PROSITE" id="PS00108">
    <property type="entry name" value="PROTEIN_KINASE_ST"/>
    <property type="match status" value="1"/>
</dbReference>
<evidence type="ECO:0000256" key="3">
    <source>
        <dbReference type="ARBA" id="ARBA00022553"/>
    </source>
</evidence>
<dbReference type="InterPro" id="IPR011009">
    <property type="entry name" value="Kinase-like_dom_sf"/>
</dbReference>
<evidence type="ECO:0000259" key="12">
    <source>
        <dbReference type="PROSITE" id="PS50011"/>
    </source>
</evidence>
<dbReference type="Pfam" id="PF00069">
    <property type="entry name" value="Pkinase"/>
    <property type="match status" value="1"/>
</dbReference>
<evidence type="ECO:0000256" key="9">
    <source>
        <dbReference type="ARBA" id="ARBA00048679"/>
    </source>
</evidence>
<evidence type="ECO:0000256" key="11">
    <source>
        <dbReference type="RuleBase" id="RU000304"/>
    </source>
</evidence>
<dbReference type="PANTHER" id="PTHR24356:SF418">
    <property type="entry name" value="SERINE_THREONINE-PROTEIN KINASE WARTS"/>
    <property type="match status" value="1"/>
</dbReference>
<dbReference type="PROSITE" id="PS50011">
    <property type="entry name" value="PROTEIN_KINASE_DOM"/>
    <property type="match status" value="1"/>
</dbReference>
<feature type="domain" description="Protein kinase" evidence="12">
    <location>
        <begin position="106"/>
        <end position="390"/>
    </location>
</feature>
<evidence type="ECO:0000259" key="13">
    <source>
        <dbReference type="PROSITE" id="PS51285"/>
    </source>
</evidence>
<keyword evidence="3" id="KW-0597">Phosphoprotein</keyword>
<comment type="catalytic activity">
    <reaction evidence="8">
        <text>L-threonyl-[protein] + ATP = O-phospho-L-threonyl-[protein] + ADP + H(+)</text>
        <dbReference type="Rhea" id="RHEA:46608"/>
        <dbReference type="Rhea" id="RHEA-COMP:11060"/>
        <dbReference type="Rhea" id="RHEA-COMP:11605"/>
        <dbReference type="ChEBI" id="CHEBI:15378"/>
        <dbReference type="ChEBI" id="CHEBI:30013"/>
        <dbReference type="ChEBI" id="CHEBI:30616"/>
        <dbReference type="ChEBI" id="CHEBI:61977"/>
        <dbReference type="ChEBI" id="CHEBI:456216"/>
        <dbReference type="EC" id="2.7.11.1"/>
    </reaction>
</comment>
<dbReference type="InterPro" id="IPR000719">
    <property type="entry name" value="Prot_kinase_dom"/>
</dbReference>
<keyword evidence="7 10" id="KW-0067">ATP-binding</keyword>
<evidence type="ECO:0000256" key="7">
    <source>
        <dbReference type="ARBA" id="ARBA00022840"/>
    </source>
</evidence>